<dbReference type="GO" id="GO:0045041">
    <property type="term" value="P:protein import into mitochondrial intermembrane space"/>
    <property type="evidence" value="ECO:0007669"/>
    <property type="project" value="InterPro"/>
</dbReference>
<keyword evidence="4" id="KW-0560">Oxidoreductase</keyword>
<keyword evidence="8" id="KW-0676">Redox-active center</keyword>
<evidence type="ECO:0000256" key="1">
    <source>
        <dbReference type="ARBA" id="ARBA00004173"/>
    </source>
</evidence>
<feature type="compositionally biased region" description="Basic and acidic residues" evidence="9">
    <location>
        <begin position="118"/>
        <end position="128"/>
    </location>
</feature>
<sequence length="180" mass="19490">MPVTVQQGKDTVIFVTKEDHSTPSTVTLPKDDPPPGLILPDGSINWSCPCLGGMATGPCGIEFREAFSCFHYSEAEPKGSDCYEAFKTMQDCMAQYPALYSSHSDDEDELEGPVDANIEKEESKENRETAVTSSGSLSSSSSQLAASLVNLVMIDITETKITSLFLSCRWSCGMPKTTLN</sequence>
<proteinExistence type="evidence at transcript level"/>
<evidence type="ECO:0000313" key="11">
    <source>
        <dbReference type="EMBL" id="AGM32928.1"/>
    </source>
</evidence>
<comment type="subcellular location">
    <subcellularLocation>
        <location evidence="1">Mitochondrion</location>
    </subcellularLocation>
</comment>
<keyword evidence="6" id="KW-0496">Mitochondrion</keyword>
<evidence type="ECO:0000256" key="2">
    <source>
        <dbReference type="ARBA" id="ARBA00022448"/>
    </source>
</evidence>
<dbReference type="PANTHER" id="PTHR21622">
    <property type="entry name" value="COILED-COIL-HELIX-COILED-COIL-HELIX DOMAIN CONTAINING 4"/>
    <property type="match status" value="1"/>
</dbReference>
<evidence type="ECO:0000256" key="4">
    <source>
        <dbReference type="ARBA" id="ARBA00023002"/>
    </source>
</evidence>
<evidence type="ECO:0000256" key="9">
    <source>
        <dbReference type="SAM" id="MobiDB-lite"/>
    </source>
</evidence>
<keyword evidence="7" id="KW-1015">Disulfide bond</keyword>
<evidence type="ECO:0000256" key="5">
    <source>
        <dbReference type="ARBA" id="ARBA00023010"/>
    </source>
</evidence>
<protein>
    <submittedName>
        <fullName evidence="11">Mitochondrial intermembrane space import and assembly protein</fullName>
    </submittedName>
</protein>
<feature type="domain" description="CHCH" evidence="10">
    <location>
        <begin position="59"/>
        <end position="94"/>
    </location>
</feature>
<keyword evidence="3" id="KW-0653">Protein transport</keyword>
<name>R4V4Z4_COPFO</name>
<keyword evidence="2" id="KW-0813">Transport</keyword>
<evidence type="ECO:0000256" key="3">
    <source>
        <dbReference type="ARBA" id="ARBA00022927"/>
    </source>
</evidence>
<dbReference type="PROSITE" id="PS51808">
    <property type="entry name" value="CHCH"/>
    <property type="match status" value="1"/>
</dbReference>
<accession>R4V4Z4</accession>
<dbReference type="InterPro" id="IPR010625">
    <property type="entry name" value="CHCH"/>
</dbReference>
<dbReference type="InterPro" id="IPR039289">
    <property type="entry name" value="CHCHD4"/>
</dbReference>
<keyword evidence="5" id="KW-0811">Translocation</keyword>
<dbReference type="AlphaFoldDB" id="R4V4Z4"/>
<dbReference type="GO" id="GO:0005758">
    <property type="term" value="C:mitochondrial intermembrane space"/>
    <property type="evidence" value="ECO:0007669"/>
    <property type="project" value="TreeGrafter"/>
</dbReference>
<dbReference type="Gene3D" id="1.10.287.2900">
    <property type="match status" value="1"/>
</dbReference>
<dbReference type="EMBL" id="KC741104">
    <property type="protein sequence ID" value="AGM32928.1"/>
    <property type="molecule type" value="mRNA"/>
</dbReference>
<evidence type="ECO:0000259" key="10">
    <source>
        <dbReference type="Pfam" id="PF06747"/>
    </source>
</evidence>
<organism evidence="11">
    <name type="scientific">Coptotermes formosanus</name>
    <name type="common">Formosan subterranean termite</name>
    <dbReference type="NCBI Taxonomy" id="36987"/>
    <lineage>
        <taxon>Eukaryota</taxon>
        <taxon>Metazoa</taxon>
        <taxon>Ecdysozoa</taxon>
        <taxon>Arthropoda</taxon>
        <taxon>Hexapoda</taxon>
        <taxon>Insecta</taxon>
        <taxon>Pterygota</taxon>
        <taxon>Neoptera</taxon>
        <taxon>Polyneoptera</taxon>
        <taxon>Dictyoptera</taxon>
        <taxon>Blattodea</taxon>
        <taxon>Blattoidea</taxon>
        <taxon>Termitoidae</taxon>
        <taxon>Rhinotermitidae</taxon>
        <taxon>Coptotermes</taxon>
    </lineage>
</organism>
<evidence type="ECO:0000256" key="6">
    <source>
        <dbReference type="ARBA" id="ARBA00023128"/>
    </source>
</evidence>
<reference evidence="11" key="1">
    <citation type="submission" date="2013-03" db="EMBL/GenBank/DDBJ databases">
        <title>Immune-Related transcriptome of Coptotermes formosanus Shiraki workers: the defense mechanism.</title>
        <authorList>
            <person name="Hussain A."/>
            <person name="Li Y.F."/>
            <person name="Wen S.Y."/>
        </authorList>
    </citation>
    <scope>NUCLEOTIDE SEQUENCE</scope>
</reference>
<feature type="region of interest" description="Disordered" evidence="9">
    <location>
        <begin position="118"/>
        <end position="138"/>
    </location>
</feature>
<evidence type="ECO:0000256" key="7">
    <source>
        <dbReference type="ARBA" id="ARBA00023157"/>
    </source>
</evidence>
<dbReference type="Pfam" id="PF06747">
    <property type="entry name" value="CHCH"/>
    <property type="match status" value="1"/>
</dbReference>
<evidence type="ECO:0000256" key="8">
    <source>
        <dbReference type="ARBA" id="ARBA00023284"/>
    </source>
</evidence>
<dbReference type="PANTHER" id="PTHR21622:SF0">
    <property type="entry name" value="COILED-COIL-HELIX-COILED-COIL-HELIX DOMAIN CONTAINING 4"/>
    <property type="match status" value="1"/>
</dbReference>
<dbReference type="GO" id="GO:0015035">
    <property type="term" value="F:protein-disulfide reductase activity"/>
    <property type="evidence" value="ECO:0007669"/>
    <property type="project" value="InterPro"/>
</dbReference>